<dbReference type="EMBL" id="MFKX01000010">
    <property type="protein sequence ID" value="OGG57831.1"/>
    <property type="molecule type" value="Genomic_DNA"/>
</dbReference>
<keyword evidence="1" id="KW-1133">Transmembrane helix</keyword>
<evidence type="ECO:0000256" key="1">
    <source>
        <dbReference type="SAM" id="Phobius"/>
    </source>
</evidence>
<gene>
    <name evidence="2" type="ORF">A2853_00465</name>
</gene>
<evidence type="ECO:0000313" key="3">
    <source>
        <dbReference type="Proteomes" id="UP000177958"/>
    </source>
</evidence>
<protein>
    <submittedName>
        <fullName evidence="2">Uncharacterized protein</fullName>
    </submittedName>
</protein>
<dbReference type="AlphaFoldDB" id="A0A1F6D903"/>
<accession>A0A1F6D903</accession>
<feature type="transmembrane region" description="Helical" evidence="1">
    <location>
        <begin position="40"/>
        <end position="57"/>
    </location>
</feature>
<feature type="transmembrane region" description="Helical" evidence="1">
    <location>
        <begin position="63"/>
        <end position="82"/>
    </location>
</feature>
<feature type="transmembrane region" description="Helical" evidence="1">
    <location>
        <begin position="157"/>
        <end position="184"/>
    </location>
</feature>
<sequence length="197" mass="23339">MEHNTASSGIVSWFSRHRQKIGLIAVGHTAKRIEEYLFDWLIYGFVVFWYTSAWGTFWGSVGAFFIMAPLSALFCWMYILFYDWAKKDWFGFEALKELREEETGRGWLSRLLHKILKLGDIPAFIALSIYHDPFMVTVYLRKKEHTHQRLTSRDWKIFWAAVIFSNAYWTLRWTVILVAIGYMWEFIKPFLVSAGVL</sequence>
<dbReference type="Proteomes" id="UP000177958">
    <property type="component" value="Unassembled WGS sequence"/>
</dbReference>
<keyword evidence="1" id="KW-0812">Transmembrane</keyword>
<organism evidence="2 3">
    <name type="scientific">Candidatus Kaiserbacteria bacterium RIFCSPHIGHO2_01_FULL_55_17</name>
    <dbReference type="NCBI Taxonomy" id="1798484"/>
    <lineage>
        <taxon>Bacteria</taxon>
        <taxon>Candidatus Kaiseribacteriota</taxon>
    </lineage>
</organism>
<comment type="caution">
    <text evidence="2">The sequence shown here is derived from an EMBL/GenBank/DDBJ whole genome shotgun (WGS) entry which is preliminary data.</text>
</comment>
<keyword evidence="1" id="KW-0472">Membrane</keyword>
<evidence type="ECO:0000313" key="2">
    <source>
        <dbReference type="EMBL" id="OGG57831.1"/>
    </source>
</evidence>
<name>A0A1F6D903_9BACT</name>
<reference evidence="2 3" key="1">
    <citation type="journal article" date="2016" name="Nat. Commun.">
        <title>Thousands of microbial genomes shed light on interconnected biogeochemical processes in an aquifer system.</title>
        <authorList>
            <person name="Anantharaman K."/>
            <person name="Brown C.T."/>
            <person name="Hug L.A."/>
            <person name="Sharon I."/>
            <person name="Castelle C.J."/>
            <person name="Probst A.J."/>
            <person name="Thomas B.C."/>
            <person name="Singh A."/>
            <person name="Wilkins M.J."/>
            <person name="Karaoz U."/>
            <person name="Brodie E.L."/>
            <person name="Williams K.H."/>
            <person name="Hubbard S.S."/>
            <person name="Banfield J.F."/>
        </authorList>
    </citation>
    <scope>NUCLEOTIDE SEQUENCE [LARGE SCALE GENOMIC DNA]</scope>
</reference>
<proteinExistence type="predicted"/>